<keyword evidence="7" id="KW-1185">Reference proteome</keyword>
<dbReference type="GeneID" id="93731649"/>
<dbReference type="PANTHER" id="PTHR33392">
    <property type="entry name" value="POLYISOPRENYL-TEICHOIC ACID--PEPTIDOGLYCAN TEICHOIC ACID TRANSFERASE TAGU"/>
    <property type="match status" value="1"/>
</dbReference>
<keyword evidence="3" id="KW-0472">Membrane</keyword>
<dbReference type="Gene3D" id="3.30.70.2390">
    <property type="match status" value="1"/>
</dbReference>
<reference evidence="6 7" key="1">
    <citation type="journal article" date="2010" name="Genome Biol. Evol.">
        <title>The sequence of a 1.8-mb bacterial linear plasmid reveals a rich evolutionary reservoir of secondary metabolic pathways.</title>
        <authorList>
            <person name="Medema M.H."/>
            <person name="Trefzer A."/>
            <person name="Kovalchuk A."/>
            <person name="van den Berg M."/>
            <person name="Mueller U."/>
            <person name="Heijne W."/>
            <person name="Wu L."/>
            <person name="Alam M.T."/>
            <person name="Ronning C.M."/>
            <person name="Nierman W.C."/>
            <person name="Bovenberg R.A.L."/>
            <person name="Breitling R."/>
            <person name="Takano E."/>
        </authorList>
    </citation>
    <scope>NUCLEOTIDE SEQUENCE [LARGE SCALE GENOMIC DNA]</scope>
    <source>
        <strain evidence="7">ATCC 27064 / DSM 738 / JCM 4710 / NBRC 13307 / NCIMB 12785 / NRRL 3585 / VKM Ac-602</strain>
    </source>
</reference>
<dbReference type="InterPro" id="IPR004474">
    <property type="entry name" value="LytR_CpsA_psr"/>
</dbReference>
<feature type="transmembrane region" description="Helical" evidence="3">
    <location>
        <begin position="149"/>
        <end position="169"/>
    </location>
</feature>
<name>B5H383_STRCL</name>
<evidence type="ECO:0000313" key="7">
    <source>
        <dbReference type="Proteomes" id="UP000002357"/>
    </source>
</evidence>
<feature type="region of interest" description="Disordered" evidence="2">
    <location>
        <begin position="1"/>
        <end position="107"/>
    </location>
</feature>
<gene>
    <name evidence="6" type="ORF">SCLAV_1749</name>
</gene>
<feature type="compositionally biased region" description="Low complexity" evidence="2">
    <location>
        <begin position="1"/>
        <end position="15"/>
    </location>
</feature>
<dbReference type="Gene3D" id="3.40.630.190">
    <property type="entry name" value="LCP protein"/>
    <property type="match status" value="1"/>
</dbReference>
<keyword evidence="3" id="KW-1133">Transmembrane helix</keyword>
<evidence type="ECO:0000259" key="4">
    <source>
        <dbReference type="Pfam" id="PF03816"/>
    </source>
</evidence>
<dbReference type="Pfam" id="PF03816">
    <property type="entry name" value="LytR_cpsA_psr"/>
    <property type="match status" value="1"/>
</dbReference>
<keyword evidence="3" id="KW-0812">Transmembrane</keyword>
<protein>
    <submittedName>
        <fullName evidence="6">Membrane protein</fullName>
    </submittedName>
</protein>
<evidence type="ECO:0000256" key="1">
    <source>
        <dbReference type="ARBA" id="ARBA00006068"/>
    </source>
</evidence>
<accession>B5H383</accession>
<organism evidence="6 7">
    <name type="scientific">Streptomyces clavuligerus</name>
    <dbReference type="NCBI Taxonomy" id="1901"/>
    <lineage>
        <taxon>Bacteria</taxon>
        <taxon>Bacillati</taxon>
        <taxon>Actinomycetota</taxon>
        <taxon>Actinomycetes</taxon>
        <taxon>Kitasatosporales</taxon>
        <taxon>Streptomycetaceae</taxon>
        <taxon>Streptomyces</taxon>
    </lineage>
</organism>
<dbReference type="KEGG" id="sclf:BB341_19535"/>
<feature type="compositionally biased region" description="Pro residues" evidence="2">
    <location>
        <begin position="49"/>
        <end position="73"/>
    </location>
</feature>
<feature type="domain" description="Cell envelope-related transcriptional attenuator" evidence="4">
    <location>
        <begin position="247"/>
        <end position="349"/>
    </location>
</feature>
<dbReference type="EMBL" id="CM000913">
    <property type="protein sequence ID" value="EFG06823.1"/>
    <property type="molecule type" value="Genomic_DNA"/>
</dbReference>
<dbReference type="eggNOG" id="COG1316">
    <property type="taxonomic scope" value="Bacteria"/>
</dbReference>
<dbReference type="RefSeq" id="WP_003958740.1">
    <property type="nucleotide sequence ID" value="NZ_CM000913.1"/>
</dbReference>
<feature type="domain" description="LytR/CpsA/Psr regulator C-terminal" evidence="5">
    <location>
        <begin position="431"/>
        <end position="517"/>
    </location>
</feature>
<dbReference type="STRING" id="1901.BB341_19535"/>
<evidence type="ECO:0000313" key="6">
    <source>
        <dbReference type="EMBL" id="EFG06823.1"/>
    </source>
</evidence>
<dbReference type="Proteomes" id="UP000002357">
    <property type="component" value="Chromosome"/>
</dbReference>
<evidence type="ECO:0000256" key="3">
    <source>
        <dbReference type="SAM" id="Phobius"/>
    </source>
</evidence>
<dbReference type="AlphaFoldDB" id="B5H383"/>
<evidence type="ECO:0000256" key="2">
    <source>
        <dbReference type="SAM" id="MobiDB-lite"/>
    </source>
</evidence>
<proteinExistence type="inferred from homology"/>
<dbReference type="InterPro" id="IPR027381">
    <property type="entry name" value="LytR/CpsA/Psr_C"/>
</dbReference>
<dbReference type="OrthoDB" id="4349935at2"/>
<dbReference type="Pfam" id="PF13399">
    <property type="entry name" value="LytR_C"/>
    <property type="match status" value="1"/>
</dbReference>
<sequence length="520" mass="54891">MNDQQNPYDPYYPQPRLIGYDEYGQPVYEQPPQYDPYAYQSYEQGGSFPPQPQPQPAVPYEQPYPHPPSPFPQYPEGTGGAPAPAPAPQVFTVPDQRGPSADGGEYRTGQFSFIEEQDETSEDVIDWLKFTESRSERREEARRRGRNRVIALVAVVVLLLAGGAGYLWYSGGLPGGSEDSPAGTAAAGPQKRDLIVVHLHNTKKKGTSTALLVANSTTRQGATVLLPNALSVTRDDGTGTTLGASVDEDGSDGTREAVGALLGAEITGTWRLDTPFLENLVELVGGVDLTTDTAVPAPKGGDPLVRKGENQTLNGRAAVAYATHRGTGEAETAQLQRFGQIMQAVLRKLPSDAKSATVTVETLGQILDPSLTESALGASLATLSEYAKGGDYRTELLPVQQDGGLTADAVDAVVKDVLGGSVATPDKDAALRVEIRNATGQPSVSERARVLLVNGGYSVTDSKTADPAATSEVSYGEEARRADAVEVAKTLGLPESAVRQTDRAAGSAVAVVLGQDFPTG</sequence>
<evidence type="ECO:0000259" key="5">
    <source>
        <dbReference type="Pfam" id="PF13399"/>
    </source>
</evidence>
<dbReference type="InterPro" id="IPR050922">
    <property type="entry name" value="LytR/CpsA/Psr_CW_biosynth"/>
</dbReference>
<dbReference type="PANTHER" id="PTHR33392:SF6">
    <property type="entry name" value="POLYISOPRENYL-TEICHOIC ACID--PEPTIDOGLYCAN TEICHOIC ACID TRANSFERASE TAGU"/>
    <property type="match status" value="1"/>
</dbReference>
<comment type="similarity">
    <text evidence="1">Belongs to the LytR/CpsA/Psr (LCP) family.</text>
</comment>